<dbReference type="SMART" id="SM00934">
    <property type="entry name" value="OMPdecase"/>
    <property type="match status" value="1"/>
</dbReference>
<comment type="catalytic activity">
    <reaction evidence="15">
        <text>orotidine 5'-phosphate + H(+) = UMP + CO2</text>
        <dbReference type="Rhea" id="RHEA:11596"/>
        <dbReference type="ChEBI" id="CHEBI:15378"/>
        <dbReference type="ChEBI" id="CHEBI:16526"/>
        <dbReference type="ChEBI" id="CHEBI:57538"/>
        <dbReference type="ChEBI" id="CHEBI:57865"/>
        <dbReference type="EC" id="4.1.1.23"/>
    </reaction>
</comment>
<keyword evidence="9" id="KW-0808">Transferase</keyword>
<dbReference type="GO" id="GO:0044205">
    <property type="term" value="P:'de novo' UMP biosynthetic process"/>
    <property type="evidence" value="ECO:0007669"/>
    <property type="project" value="UniProtKB-UniPathway"/>
</dbReference>
<feature type="binding site" evidence="17">
    <location>
        <position position="458"/>
    </location>
    <ligand>
        <name>substrate</name>
    </ligand>
</feature>
<evidence type="ECO:0000256" key="6">
    <source>
        <dbReference type="ARBA" id="ARBA00012321"/>
    </source>
</evidence>
<evidence type="ECO:0000256" key="17">
    <source>
        <dbReference type="PIRSR" id="PIRSR614732-2"/>
    </source>
</evidence>
<feature type="active site" description="For OMPdecase activity" evidence="16">
    <location>
        <position position="316"/>
    </location>
</feature>
<evidence type="ECO:0000256" key="16">
    <source>
        <dbReference type="PIRSR" id="PIRSR614732-1"/>
    </source>
</evidence>
<feature type="binding site" evidence="17">
    <location>
        <position position="457"/>
    </location>
    <ligand>
        <name>substrate</name>
    </ligand>
</feature>
<evidence type="ECO:0000256" key="10">
    <source>
        <dbReference type="ARBA" id="ARBA00022793"/>
    </source>
</evidence>
<dbReference type="GO" id="GO:0004590">
    <property type="term" value="F:orotidine-5'-phosphate decarboxylase activity"/>
    <property type="evidence" value="ECO:0007669"/>
    <property type="project" value="UniProtKB-EC"/>
</dbReference>
<reference evidence="19" key="2">
    <citation type="submission" date="2020-03" db="EMBL/GenBank/DDBJ databases">
        <title>Walnut 2.0.</title>
        <authorList>
            <person name="Marrano A."/>
            <person name="Britton M."/>
            <person name="Zimin A.V."/>
            <person name="Zaini P.A."/>
            <person name="Workman R."/>
            <person name="Puiu D."/>
            <person name="Bianco L."/>
            <person name="Allen B.J."/>
            <person name="Troggio M."/>
            <person name="Leslie C.A."/>
            <person name="Timp W."/>
            <person name="Dendekar A."/>
            <person name="Salzberg S.L."/>
            <person name="Neale D.B."/>
        </authorList>
    </citation>
    <scope>NUCLEOTIDE SEQUENCE</scope>
    <source>
        <tissue evidence="19">Leaves</tissue>
    </source>
</reference>
<dbReference type="FunFam" id="3.20.20.70:FF:000092">
    <property type="entry name" value="Uridine monophosphate synthetase"/>
    <property type="match status" value="1"/>
</dbReference>
<dbReference type="NCBIfam" id="TIGR01740">
    <property type="entry name" value="pyrF"/>
    <property type="match status" value="1"/>
</dbReference>
<feature type="binding site" evidence="17">
    <location>
        <position position="374"/>
    </location>
    <ligand>
        <name>substrate</name>
    </ligand>
</feature>
<keyword evidence="10" id="KW-0210">Decarboxylase</keyword>
<dbReference type="InterPro" id="IPR004467">
    <property type="entry name" value="Or_phspho_trans_dom"/>
</dbReference>
<dbReference type="InterPro" id="IPR018089">
    <property type="entry name" value="OMPdecase_AS"/>
</dbReference>
<evidence type="ECO:0000256" key="2">
    <source>
        <dbReference type="ARBA" id="ARBA00004889"/>
    </source>
</evidence>
<name>A0A833X7P8_JUGRE</name>
<dbReference type="InterPro" id="IPR001754">
    <property type="entry name" value="OMPdeCOase_dom"/>
</dbReference>
<dbReference type="EC" id="2.4.2.10" evidence="5"/>
<dbReference type="Pfam" id="PF00156">
    <property type="entry name" value="Pribosyltran"/>
    <property type="match status" value="1"/>
</dbReference>
<evidence type="ECO:0000256" key="4">
    <source>
        <dbReference type="ARBA" id="ARBA00009769"/>
    </source>
</evidence>
<dbReference type="CDD" id="cd04725">
    <property type="entry name" value="OMP_decarboxylase_like"/>
    <property type="match status" value="1"/>
</dbReference>
<dbReference type="GO" id="GO:0006207">
    <property type="term" value="P:'de novo' pyrimidine nucleobase biosynthetic process"/>
    <property type="evidence" value="ECO:0007669"/>
    <property type="project" value="InterPro"/>
</dbReference>
<evidence type="ECO:0000256" key="11">
    <source>
        <dbReference type="ARBA" id="ARBA00022975"/>
    </source>
</evidence>
<dbReference type="FunFam" id="3.40.50.2020:FF:000025">
    <property type="entry name" value="Uridine monophosphate synthetase"/>
    <property type="match status" value="1"/>
</dbReference>
<accession>A0A833X7P8</accession>
<organism evidence="19 20">
    <name type="scientific">Juglans regia</name>
    <name type="common">English walnut</name>
    <dbReference type="NCBI Taxonomy" id="51240"/>
    <lineage>
        <taxon>Eukaryota</taxon>
        <taxon>Viridiplantae</taxon>
        <taxon>Streptophyta</taxon>
        <taxon>Embryophyta</taxon>
        <taxon>Tracheophyta</taxon>
        <taxon>Spermatophyta</taxon>
        <taxon>Magnoliopsida</taxon>
        <taxon>eudicotyledons</taxon>
        <taxon>Gunneridae</taxon>
        <taxon>Pentapetalae</taxon>
        <taxon>rosids</taxon>
        <taxon>fabids</taxon>
        <taxon>Fagales</taxon>
        <taxon>Juglandaceae</taxon>
        <taxon>Juglans</taxon>
    </lineage>
</organism>
<dbReference type="Pfam" id="PF00215">
    <property type="entry name" value="OMPdecase"/>
    <property type="match status" value="1"/>
</dbReference>
<dbReference type="HAMAP" id="MF_01208">
    <property type="entry name" value="PyrE"/>
    <property type="match status" value="1"/>
</dbReference>
<dbReference type="AlphaFoldDB" id="A0A833X7P8"/>
<keyword evidence="8" id="KW-0328">Glycosyltransferase</keyword>
<feature type="binding site" evidence="17">
    <location>
        <position position="283"/>
    </location>
    <ligand>
        <name>substrate</name>
    </ligand>
</feature>
<dbReference type="CDD" id="cd06223">
    <property type="entry name" value="PRTases_typeI"/>
    <property type="match status" value="1"/>
</dbReference>
<comment type="pathway">
    <text evidence="1">Pyrimidine metabolism; UMP biosynthesis via de novo pathway; UMP from orotate: step 2/2.</text>
</comment>
<dbReference type="InterPro" id="IPR013785">
    <property type="entry name" value="Aldolase_TIM"/>
</dbReference>
<feature type="binding site" evidence="17">
    <location>
        <position position="261"/>
    </location>
    <ligand>
        <name>substrate</name>
    </ligand>
</feature>
<dbReference type="InterPro" id="IPR023031">
    <property type="entry name" value="OPRT"/>
</dbReference>
<dbReference type="Gene3D" id="3.20.20.70">
    <property type="entry name" value="Aldolase class I"/>
    <property type="match status" value="1"/>
</dbReference>
<proteinExistence type="inferred from homology"/>
<feature type="active site" description="For OMPdecase activity" evidence="16">
    <location>
        <position position="319"/>
    </location>
</feature>
<dbReference type="EMBL" id="LIHL02000014">
    <property type="protein sequence ID" value="KAF5445975.1"/>
    <property type="molecule type" value="Genomic_DNA"/>
</dbReference>
<comment type="pathway">
    <text evidence="2">Pyrimidine metabolism; UMP biosynthesis via de novo pathway; UMP from orotate: step 1/2.</text>
</comment>
<dbReference type="NCBIfam" id="TIGR00336">
    <property type="entry name" value="pyrE"/>
    <property type="match status" value="1"/>
</dbReference>
<evidence type="ECO:0000256" key="12">
    <source>
        <dbReference type="ARBA" id="ARBA00023239"/>
    </source>
</evidence>
<dbReference type="SUPFAM" id="SSF51366">
    <property type="entry name" value="Ribulose-phoshate binding barrel"/>
    <property type="match status" value="1"/>
</dbReference>
<keyword evidence="12" id="KW-0456">Lyase</keyword>
<comment type="catalytic activity">
    <reaction evidence="14">
        <text>orotidine 5'-phosphate + diphosphate = orotate + 5-phospho-alpha-D-ribose 1-diphosphate</text>
        <dbReference type="Rhea" id="RHEA:10380"/>
        <dbReference type="ChEBI" id="CHEBI:30839"/>
        <dbReference type="ChEBI" id="CHEBI:33019"/>
        <dbReference type="ChEBI" id="CHEBI:57538"/>
        <dbReference type="ChEBI" id="CHEBI:58017"/>
        <dbReference type="EC" id="2.4.2.10"/>
    </reaction>
</comment>
<evidence type="ECO:0000256" key="7">
    <source>
        <dbReference type="ARBA" id="ARBA00015047"/>
    </source>
</evidence>
<gene>
    <name evidence="19" type="ORF">F2P56_031643</name>
</gene>
<dbReference type="InterPro" id="IPR011060">
    <property type="entry name" value="RibuloseP-bd_barrel"/>
</dbReference>
<dbReference type="PANTHER" id="PTHR19278:SF9">
    <property type="entry name" value="URIDINE 5'-MONOPHOSPHATE SYNTHASE"/>
    <property type="match status" value="1"/>
</dbReference>
<dbReference type="UniPathway" id="UPA00070">
    <property type="reaction ID" value="UER00119"/>
</dbReference>
<dbReference type="EC" id="4.1.1.23" evidence="6"/>
<evidence type="ECO:0000313" key="20">
    <source>
        <dbReference type="Proteomes" id="UP000619265"/>
    </source>
</evidence>
<evidence type="ECO:0000256" key="15">
    <source>
        <dbReference type="ARBA" id="ARBA00049157"/>
    </source>
</evidence>
<evidence type="ECO:0000313" key="19">
    <source>
        <dbReference type="EMBL" id="KAF5445975.1"/>
    </source>
</evidence>
<evidence type="ECO:0000256" key="3">
    <source>
        <dbReference type="ARBA" id="ARBA00006221"/>
    </source>
</evidence>
<dbReference type="NCBIfam" id="NF010382">
    <property type="entry name" value="PRK13809.1"/>
    <property type="match status" value="1"/>
</dbReference>
<evidence type="ECO:0000259" key="18">
    <source>
        <dbReference type="SMART" id="SM00934"/>
    </source>
</evidence>
<keyword evidence="13" id="KW-0511">Multifunctional enzyme</keyword>
<comment type="similarity">
    <text evidence="4">In the C-terminal section; belongs to the OMP decarboxylase family.</text>
</comment>
<evidence type="ECO:0000256" key="1">
    <source>
        <dbReference type="ARBA" id="ARBA00004861"/>
    </source>
</evidence>
<dbReference type="Proteomes" id="UP000619265">
    <property type="component" value="Unassembled WGS sequence"/>
</dbReference>
<feature type="binding site" evidence="17">
    <location>
        <position position="437"/>
    </location>
    <ligand>
        <name>substrate</name>
    </ligand>
</feature>
<dbReference type="PANTHER" id="PTHR19278">
    <property type="entry name" value="OROTATE PHOSPHORIBOSYLTRANSFERASE"/>
    <property type="match status" value="1"/>
</dbReference>
<protein>
    <recommendedName>
        <fullName evidence="7">Uridine 5'-monophosphate synthase</fullName>
        <ecNumber evidence="5">2.4.2.10</ecNumber>
        <ecNumber evidence="6">4.1.1.23</ecNumber>
    </recommendedName>
</protein>
<dbReference type="InterPro" id="IPR014732">
    <property type="entry name" value="OMPdecase"/>
</dbReference>
<comment type="similarity">
    <text evidence="3">In the N-terminal section; belongs to the purine/pyrimidine phosphoribosyltransferase family.</text>
</comment>
<keyword evidence="11" id="KW-0665">Pyrimidine biosynthesis</keyword>
<evidence type="ECO:0000256" key="8">
    <source>
        <dbReference type="ARBA" id="ARBA00022676"/>
    </source>
</evidence>
<dbReference type="Gramene" id="Jr14_01690_p1">
    <property type="protein sequence ID" value="cds.Jr14_01690_p1"/>
    <property type="gene ID" value="Jr14_01690"/>
</dbReference>
<sequence>RLKIERCFSSEQMSSSPYMESLVLKLHEISAVKFGNFKLKSGISSPVYIDLRLIVSYPVLLSQISQTLISSLPPSTSYDVVCGVPYTALPIATCVSVSRRVPMLMRRKEVKDYGTAKSIEGVFAKDQTCLIIEDLVTSGTSVLQTAEPLRAAGLKVQDAVVLIDREQGGRENLEDKGIKLHAMIKLTEMVRILREKGKVGEEMERVVVKFLEENKMVAMQKSVTTRDLGFGERAKLAKNPTGKRLFELMVVKESNLCLAADVGTAKELLDLAEKVGPEICMLKTHVDILPDFTPEFGSKLRWIADKYNFLIFEDRKFADIGNTVTMQYEGGIFHILDWADIVNAHVISGPGIVDGLKLKGLPRGRGLLLLAEMSSAGNLAKGDYTAAALKIAHDHSDFVIGLISVNPASWPGEPINPAFIQATPGVQMVTGGDALGQQYNTPYSVIYDRGSDIIIVGRGIIKAANPAEAAREYRLQGWDAYLLKCT</sequence>
<dbReference type="Gene3D" id="3.40.50.2020">
    <property type="match status" value="1"/>
</dbReference>
<feature type="non-terminal residue" evidence="19">
    <location>
        <position position="1"/>
    </location>
</feature>
<evidence type="ECO:0000256" key="9">
    <source>
        <dbReference type="ARBA" id="ARBA00022679"/>
    </source>
</evidence>
<evidence type="ECO:0000256" key="5">
    <source>
        <dbReference type="ARBA" id="ARBA00011971"/>
    </source>
</evidence>
<reference evidence="19" key="1">
    <citation type="submission" date="2015-10" db="EMBL/GenBank/DDBJ databases">
        <authorList>
            <person name="Martinez-Garcia P.J."/>
            <person name="Crepeau M.W."/>
            <person name="Puiu D."/>
            <person name="Gonzalez-Ibeas D."/>
            <person name="Whalen J."/>
            <person name="Stevens K."/>
            <person name="Paul R."/>
            <person name="Butterfield T."/>
            <person name="Britton M."/>
            <person name="Reagan R."/>
            <person name="Chakraborty S."/>
            <person name="Walawage S.L."/>
            <person name="Vasquez-Gross H.A."/>
            <person name="Cardeno C."/>
            <person name="Famula R."/>
            <person name="Pratt K."/>
            <person name="Kuruganti S."/>
            <person name="Aradhya M.K."/>
            <person name="Leslie C.A."/>
            <person name="Dandekar A.M."/>
            <person name="Salzberg S.L."/>
            <person name="Wegrzyn J.L."/>
            <person name="Langley C.H."/>
            <person name="Neale D.B."/>
        </authorList>
    </citation>
    <scope>NUCLEOTIDE SEQUENCE</scope>
    <source>
        <tissue evidence="19">Leaves</tissue>
    </source>
</reference>
<dbReference type="SUPFAM" id="SSF53271">
    <property type="entry name" value="PRTase-like"/>
    <property type="match status" value="1"/>
</dbReference>
<dbReference type="PROSITE" id="PS00156">
    <property type="entry name" value="OMPDECASE"/>
    <property type="match status" value="1"/>
</dbReference>
<dbReference type="InterPro" id="IPR000836">
    <property type="entry name" value="PRTase_dom"/>
</dbReference>
<dbReference type="InterPro" id="IPR029057">
    <property type="entry name" value="PRTase-like"/>
</dbReference>
<evidence type="ECO:0000256" key="13">
    <source>
        <dbReference type="ARBA" id="ARBA00023268"/>
    </source>
</evidence>
<evidence type="ECO:0000256" key="14">
    <source>
        <dbReference type="ARBA" id="ARBA00049126"/>
    </source>
</evidence>
<dbReference type="GO" id="GO:0004588">
    <property type="term" value="F:orotate phosphoribosyltransferase activity"/>
    <property type="evidence" value="ECO:0007669"/>
    <property type="project" value="UniProtKB-EC"/>
</dbReference>
<feature type="active site" description="For OMPdecase activity" evidence="16">
    <location>
        <position position="314"/>
    </location>
</feature>
<feature type="domain" description="Orotidine 5'-phosphate decarboxylase" evidence="18">
    <location>
        <begin position="255"/>
        <end position="473"/>
    </location>
</feature>
<comment type="caution">
    <text evidence="19">The sequence shown here is derived from an EMBL/GenBank/DDBJ whole genome shotgun (WGS) entry which is preliminary data.</text>
</comment>